<dbReference type="SUPFAM" id="SSF56935">
    <property type="entry name" value="Porins"/>
    <property type="match status" value="1"/>
</dbReference>
<dbReference type="AlphaFoldDB" id="A0A918J2T3"/>
<feature type="domain" description="Outer membrane protein beta-barrel" evidence="4">
    <location>
        <begin position="375"/>
        <end position="780"/>
    </location>
</feature>
<evidence type="ECO:0000256" key="2">
    <source>
        <dbReference type="ARBA" id="ARBA00023136"/>
    </source>
</evidence>
<accession>A0A918J2T3</accession>
<reference evidence="5" key="1">
    <citation type="journal article" date="2014" name="Int. J. Syst. Evol. Microbiol.">
        <title>Complete genome sequence of Corynebacterium casei LMG S-19264T (=DSM 44701T), isolated from a smear-ripened cheese.</title>
        <authorList>
            <consortium name="US DOE Joint Genome Institute (JGI-PGF)"/>
            <person name="Walter F."/>
            <person name="Albersmeier A."/>
            <person name="Kalinowski J."/>
            <person name="Ruckert C."/>
        </authorList>
    </citation>
    <scope>NUCLEOTIDE SEQUENCE</scope>
    <source>
        <strain evidence="5">KCTC 12113</strain>
    </source>
</reference>
<evidence type="ECO:0000259" key="4">
    <source>
        <dbReference type="Pfam" id="PF14905"/>
    </source>
</evidence>
<gene>
    <name evidence="5" type="ORF">GCM10007383_30470</name>
</gene>
<evidence type="ECO:0000313" key="5">
    <source>
        <dbReference type="EMBL" id="GGW43832.1"/>
    </source>
</evidence>
<evidence type="ECO:0000256" key="3">
    <source>
        <dbReference type="ARBA" id="ARBA00023237"/>
    </source>
</evidence>
<dbReference type="Gene3D" id="2.40.170.20">
    <property type="entry name" value="TonB-dependent receptor, beta-barrel domain"/>
    <property type="match status" value="1"/>
</dbReference>
<dbReference type="Pfam" id="PF14905">
    <property type="entry name" value="OMP_b-brl_3"/>
    <property type="match status" value="1"/>
</dbReference>
<evidence type="ECO:0000256" key="1">
    <source>
        <dbReference type="ARBA" id="ARBA00004442"/>
    </source>
</evidence>
<keyword evidence="3" id="KW-0998">Cell outer membrane</keyword>
<keyword evidence="6" id="KW-1185">Reference proteome</keyword>
<sequence length="802" mass="92586">MKNYILSFLFYLLLSVPIRAQEFKVSGTVIHTDNSEISFANILLYTAADTSFVKGSVTDEIGFFSVDQIPAAAYLLKASYMGNHSQFIKIDVQSNIDIGLVSVDSEAQALDEVVVVFQKPTLEQKVDRLVFNIGNTALSESNIWEALKSTPSVFIMNNEITVKGEKGVQVLINDKKVNLPQEDILNLLNGTSANGVQAIEVITAPPAKYDAEGGTMINIRMNKNLIAGYNGAVFNRYTQGNFPQHTLGTNHYFKGEKLETSFNYSFSQRKELTNYTDITNYMENGAITDIWTSDLEVIDRSRRHNSSIFLDYKVNTNNTISFSSITTFTPKFVGRDYSETVIRETNDPNSTGFFTKNDSKFSSVNTAFYLDYENKLNDEGALIAFNAHYTFYDYDKNQELETDFYDERKTIVNENAFSTTNQQRTDLYSIQTDYSTPLGESFILESGFKYALTSSESDISQQGFNREQPGIDPMEDGQFLYDENIYAAYTSVETKWENWSFKSGLRAEYTKTKGDFSLDKNVIGKDYLELFPTVFFQFTPTEKHRFGLNYKRSIIRPDYSTINPFQVFQSSNSVVEGNVNLRPSFKNSAIFSYTYDKDYTLELFYRYHKNAISLFTYQDNESKLLRFITDNLDRELAYGLDFIYRKEIVKAWDAYLLTSYFYASERFNDRNTNNQIDNNLWTLLVQFKNNLTFLEDRSLTANLNFTYVSPIVVGNSRQREYSDWEIALKKNIWSKKANISLTVSDIFNQFKLHNTRDYGDQYNISYYRPDSRTFTLGFRYNFGNMGIRDNYKNKDTEERERL</sequence>
<keyword evidence="5" id="KW-0675">Receptor</keyword>
<reference evidence="5" key="2">
    <citation type="submission" date="2020-09" db="EMBL/GenBank/DDBJ databases">
        <authorList>
            <person name="Sun Q."/>
            <person name="Kim S."/>
        </authorList>
    </citation>
    <scope>NUCLEOTIDE SEQUENCE</scope>
    <source>
        <strain evidence="5">KCTC 12113</strain>
    </source>
</reference>
<comment type="subcellular location">
    <subcellularLocation>
        <location evidence="1">Cell outer membrane</location>
    </subcellularLocation>
</comment>
<comment type="caution">
    <text evidence="5">The sequence shown here is derived from an EMBL/GenBank/DDBJ whole genome shotgun (WGS) entry which is preliminary data.</text>
</comment>
<name>A0A918J2T3_9FLAO</name>
<dbReference type="InterPro" id="IPR041700">
    <property type="entry name" value="OMP_b-brl_3"/>
</dbReference>
<dbReference type="GO" id="GO:0009279">
    <property type="term" value="C:cell outer membrane"/>
    <property type="evidence" value="ECO:0007669"/>
    <property type="project" value="UniProtKB-SubCell"/>
</dbReference>
<dbReference type="RefSeq" id="WP_026814104.1">
    <property type="nucleotide sequence ID" value="NZ_BMWP01000024.1"/>
</dbReference>
<dbReference type="InterPro" id="IPR008969">
    <property type="entry name" value="CarboxyPept-like_regulatory"/>
</dbReference>
<protein>
    <submittedName>
        <fullName evidence="5">TonB-dependent receptor</fullName>
    </submittedName>
</protein>
<keyword evidence="2" id="KW-0472">Membrane</keyword>
<proteinExistence type="predicted"/>
<dbReference type="InterPro" id="IPR036942">
    <property type="entry name" value="Beta-barrel_TonB_sf"/>
</dbReference>
<organism evidence="5 6">
    <name type="scientific">Arenibacter certesii</name>
    <dbReference type="NCBI Taxonomy" id="228955"/>
    <lineage>
        <taxon>Bacteria</taxon>
        <taxon>Pseudomonadati</taxon>
        <taxon>Bacteroidota</taxon>
        <taxon>Flavobacteriia</taxon>
        <taxon>Flavobacteriales</taxon>
        <taxon>Flavobacteriaceae</taxon>
        <taxon>Arenibacter</taxon>
    </lineage>
</organism>
<dbReference type="SUPFAM" id="SSF49464">
    <property type="entry name" value="Carboxypeptidase regulatory domain-like"/>
    <property type="match status" value="1"/>
</dbReference>
<evidence type="ECO:0000313" key="6">
    <source>
        <dbReference type="Proteomes" id="UP000634668"/>
    </source>
</evidence>
<dbReference type="Proteomes" id="UP000634668">
    <property type="component" value="Unassembled WGS sequence"/>
</dbReference>
<dbReference type="EMBL" id="BMWP01000024">
    <property type="protein sequence ID" value="GGW43832.1"/>
    <property type="molecule type" value="Genomic_DNA"/>
</dbReference>
<dbReference type="Pfam" id="PF13715">
    <property type="entry name" value="CarbopepD_reg_2"/>
    <property type="match status" value="1"/>
</dbReference>